<dbReference type="PANTHER" id="PTHR33390">
    <property type="entry name" value="STRESS UP-REGULATED NOD 19 PROTEIN"/>
    <property type="match status" value="1"/>
</dbReference>
<dbReference type="EMBL" id="BAABME010014830">
    <property type="protein sequence ID" value="GAA0187541.1"/>
    <property type="molecule type" value="Genomic_DNA"/>
</dbReference>
<reference evidence="3 4" key="1">
    <citation type="submission" date="2024-01" db="EMBL/GenBank/DDBJ databases">
        <title>The complete chloroplast genome sequence of Lithospermum erythrorhizon: insights into the phylogenetic relationship among Boraginaceae species and the maternal lineages of purple gromwells.</title>
        <authorList>
            <person name="Okada T."/>
            <person name="Watanabe K."/>
        </authorList>
    </citation>
    <scope>NUCLEOTIDE SEQUENCE [LARGE SCALE GENOMIC DNA]</scope>
</reference>
<sequence>MGRERMINGSGCSLVLVVLILSFVFVESIQVDTKYENGVKTDVFLSPKVELEPGLVSNKNYYNIDFPRGHIGIKQFYAELVDEAGNSVPLHETYIHHYVIVKYYQRKGVEEINNRRDLGFEEPDVIVGKNSGICEQGLVQYFGLGSETRRTDSHIPDPYGIEVGNPVDTPLGYEERWMLIVHAIDTRYVVDKIQCTECRCDLYNVTVNEYGKPLTDGYIGGLACCYDGMRCRLKEGVHGGKRNLFLRYTVKYLEWDASILPVKIYIIDVTDTWKWLNQSAGLSSSHHCLVEYSVQPSSAENDLGCVDAKKLSVRFPVSGDVIYSVGHQHAAGHGLTLSHEDGREICSSIPIYGEGEEAGNEAGYVVGMSSCYPQPGSVKIAEGEMLTLFSNYSCTKGHPGVMGFVYLLIADSNSQSGSLAVHEKVLVPKAILGVAIFGIAVMVVIAVVIQKRNKAEDGYESIHM</sequence>
<organism evidence="3 4">
    <name type="scientific">Lithospermum erythrorhizon</name>
    <name type="common">Purple gromwell</name>
    <name type="synonym">Lithospermum officinale var. erythrorhizon</name>
    <dbReference type="NCBI Taxonomy" id="34254"/>
    <lineage>
        <taxon>Eukaryota</taxon>
        <taxon>Viridiplantae</taxon>
        <taxon>Streptophyta</taxon>
        <taxon>Embryophyta</taxon>
        <taxon>Tracheophyta</taxon>
        <taxon>Spermatophyta</taxon>
        <taxon>Magnoliopsida</taxon>
        <taxon>eudicotyledons</taxon>
        <taxon>Gunneridae</taxon>
        <taxon>Pentapetalae</taxon>
        <taxon>asterids</taxon>
        <taxon>lamiids</taxon>
        <taxon>Boraginales</taxon>
        <taxon>Boraginaceae</taxon>
        <taxon>Boraginoideae</taxon>
        <taxon>Lithospermeae</taxon>
        <taxon>Lithospermum</taxon>
    </lineage>
</organism>
<gene>
    <name evidence="3" type="ORF">LIER_34829</name>
</gene>
<evidence type="ECO:0000313" key="4">
    <source>
        <dbReference type="Proteomes" id="UP001454036"/>
    </source>
</evidence>
<comment type="caution">
    <text evidence="3">The sequence shown here is derived from an EMBL/GenBank/DDBJ whole genome shotgun (WGS) entry which is preliminary data.</text>
</comment>
<feature type="chain" id="PRO_5044022383" description="MtN19-like protein" evidence="2">
    <location>
        <begin position="29"/>
        <end position="464"/>
    </location>
</feature>
<dbReference type="Proteomes" id="UP001454036">
    <property type="component" value="Unassembled WGS sequence"/>
</dbReference>
<dbReference type="PANTHER" id="PTHR33390:SF1">
    <property type="entry name" value="STRESS UP-REGULATED NOD 19 PROTEIN"/>
    <property type="match status" value="1"/>
</dbReference>
<dbReference type="InterPro" id="IPR011692">
    <property type="entry name" value="Stress_up-reg_Nod19"/>
</dbReference>
<feature type="transmembrane region" description="Helical" evidence="1">
    <location>
        <begin position="430"/>
        <end position="449"/>
    </location>
</feature>
<keyword evidence="4" id="KW-1185">Reference proteome</keyword>
<evidence type="ECO:0000313" key="3">
    <source>
        <dbReference type="EMBL" id="GAA0187541.1"/>
    </source>
</evidence>
<proteinExistence type="predicted"/>
<accession>A0AAV3S4K8</accession>
<keyword evidence="2" id="KW-0732">Signal</keyword>
<dbReference type="AlphaFoldDB" id="A0AAV3S4K8"/>
<keyword evidence="1" id="KW-0812">Transmembrane</keyword>
<evidence type="ECO:0000256" key="1">
    <source>
        <dbReference type="SAM" id="Phobius"/>
    </source>
</evidence>
<feature type="signal peptide" evidence="2">
    <location>
        <begin position="1"/>
        <end position="28"/>
    </location>
</feature>
<name>A0AAV3S4K8_LITER</name>
<keyword evidence="1" id="KW-0472">Membrane</keyword>
<protein>
    <recommendedName>
        <fullName evidence="5">MtN19-like protein</fullName>
    </recommendedName>
</protein>
<dbReference type="Pfam" id="PF07712">
    <property type="entry name" value="SURNod19"/>
    <property type="match status" value="1"/>
</dbReference>
<evidence type="ECO:0008006" key="5">
    <source>
        <dbReference type="Google" id="ProtNLM"/>
    </source>
</evidence>
<evidence type="ECO:0000256" key="2">
    <source>
        <dbReference type="SAM" id="SignalP"/>
    </source>
</evidence>
<keyword evidence="1" id="KW-1133">Transmembrane helix</keyword>